<evidence type="ECO:0000256" key="1">
    <source>
        <dbReference type="SAM" id="MobiDB-lite"/>
    </source>
</evidence>
<evidence type="ECO:0000313" key="3">
    <source>
        <dbReference type="Proteomes" id="UP001501747"/>
    </source>
</evidence>
<dbReference type="Proteomes" id="UP001501747">
    <property type="component" value="Unassembled WGS sequence"/>
</dbReference>
<comment type="caution">
    <text evidence="2">The sequence shown here is derived from an EMBL/GenBank/DDBJ whole genome shotgun (WGS) entry which is preliminary data.</text>
</comment>
<proteinExistence type="predicted"/>
<dbReference type="EMBL" id="BAABAL010000009">
    <property type="protein sequence ID" value="GAA4008625.1"/>
    <property type="molecule type" value="Genomic_DNA"/>
</dbReference>
<keyword evidence="3" id="KW-1185">Reference proteome</keyword>
<reference evidence="3" key="1">
    <citation type="journal article" date="2019" name="Int. J. Syst. Evol. Microbiol.">
        <title>The Global Catalogue of Microorganisms (GCM) 10K type strain sequencing project: providing services to taxonomists for standard genome sequencing and annotation.</title>
        <authorList>
            <consortium name="The Broad Institute Genomics Platform"/>
            <consortium name="The Broad Institute Genome Sequencing Center for Infectious Disease"/>
            <person name="Wu L."/>
            <person name="Ma J."/>
        </authorList>
    </citation>
    <scope>NUCLEOTIDE SEQUENCE [LARGE SCALE GENOMIC DNA]</scope>
    <source>
        <strain evidence="3">JCM 17342</strain>
    </source>
</reference>
<gene>
    <name evidence="2" type="ORF">GCM10022247_33540</name>
</gene>
<accession>A0ABP7S9G1</accession>
<name>A0ABP7S9G1_9PSEU</name>
<feature type="compositionally biased region" description="Basic and acidic residues" evidence="1">
    <location>
        <begin position="12"/>
        <end position="22"/>
    </location>
</feature>
<protein>
    <submittedName>
        <fullName evidence="2">Uncharacterized protein</fullName>
    </submittedName>
</protein>
<organism evidence="2 3">
    <name type="scientific">Allokutzneria multivorans</name>
    <dbReference type="NCBI Taxonomy" id="1142134"/>
    <lineage>
        <taxon>Bacteria</taxon>
        <taxon>Bacillati</taxon>
        <taxon>Actinomycetota</taxon>
        <taxon>Actinomycetes</taxon>
        <taxon>Pseudonocardiales</taxon>
        <taxon>Pseudonocardiaceae</taxon>
        <taxon>Allokutzneria</taxon>
    </lineage>
</organism>
<evidence type="ECO:0000313" key="2">
    <source>
        <dbReference type="EMBL" id="GAA4008625.1"/>
    </source>
</evidence>
<sequence>MFGGKRSVSGDGDPRGMSDSRSHFGSASCYVTGVLAPRESRPEPDGPQVGLVDDLA</sequence>
<feature type="region of interest" description="Disordered" evidence="1">
    <location>
        <begin position="1"/>
        <end position="56"/>
    </location>
</feature>